<accession>A0A1S7PBI5</accession>
<protein>
    <submittedName>
        <fullName evidence="1">Uncharacterized protein</fullName>
    </submittedName>
</protein>
<sequence length="211" mass="23780">MKSNMLMSNLMVPIIRTIETALGKGCRWRACFQLLELLKSRGMLFVGATVRTANTRAACEGIGTGDGFDVCVLQLEWIFRSFNGRSGCERIGVLWRGAFRVQILRYGVLTVQHLLNRPRGSFEPECYDLFPRVVCTQTKFLAELLSEVSVFRVDVEMIHGVHVYGRSRCIPRSVVVELNSNRILFTGLKGFPLGVAQRKIKLANVVEEIEP</sequence>
<organism evidence="1 2">
    <name type="scientific">Agrobacterium deltaense Zutra 3/1</name>
    <dbReference type="NCBI Taxonomy" id="1183427"/>
    <lineage>
        <taxon>Bacteria</taxon>
        <taxon>Pseudomonadati</taxon>
        <taxon>Pseudomonadota</taxon>
        <taxon>Alphaproteobacteria</taxon>
        <taxon>Hyphomicrobiales</taxon>
        <taxon>Rhizobiaceae</taxon>
        <taxon>Rhizobium/Agrobacterium group</taxon>
        <taxon>Agrobacterium</taxon>
    </lineage>
</organism>
<dbReference type="AlphaFoldDB" id="A0A1S7PBI5"/>
<evidence type="ECO:0000313" key="2">
    <source>
        <dbReference type="Proteomes" id="UP000191987"/>
    </source>
</evidence>
<name>A0A1S7PBI5_9HYPH</name>
<evidence type="ECO:0000313" key="1">
    <source>
        <dbReference type="EMBL" id="CUX18558.1"/>
    </source>
</evidence>
<gene>
    <name evidence="1" type="ORF">AGR7C_Cc140007</name>
</gene>
<dbReference type="Proteomes" id="UP000191987">
    <property type="component" value="Unassembled WGS sequence"/>
</dbReference>
<proteinExistence type="predicted"/>
<dbReference type="EMBL" id="FBWG01000006">
    <property type="protein sequence ID" value="CUX18558.1"/>
    <property type="molecule type" value="Genomic_DNA"/>
</dbReference>
<reference evidence="1 2" key="1">
    <citation type="submission" date="2016-01" db="EMBL/GenBank/DDBJ databases">
        <authorList>
            <person name="Oliw E.H."/>
        </authorList>
    </citation>
    <scope>NUCLEOTIDE SEQUENCE [LARGE SCALE GENOMIC DNA]</scope>
    <source>
        <strain evidence="1 2">Zutra 3-1</strain>
    </source>
</reference>